<feature type="signal peptide" evidence="1">
    <location>
        <begin position="1"/>
        <end position="21"/>
    </location>
</feature>
<dbReference type="Pfam" id="PF07424">
    <property type="entry name" value="TrbM"/>
    <property type="match status" value="1"/>
</dbReference>
<keyword evidence="1" id="KW-0732">Signal</keyword>
<keyword evidence="3" id="KW-1185">Reference proteome</keyword>
<evidence type="ECO:0000313" key="2">
    <source>
        <dbReference type="EMBL" id="PSJ81188.1"/>
    </source>
</evidence>
<dbReference type="OrthoDB" id="9784009at2"/>
<dbReference type="AlphaFoldDB" id="A0A2P7U2I7"/>
<proteinExistence type="predicted"/>
<dbReference type="Proteomes" id="UP000241868">
    <property type="component" value="Unassembled WGS sequence"/>
</dbReference>
<dbReference type="RefSeq" id="WP_085363019.1">
    <property type="nucleotide sequence ID" value="NZ_PXYY01000006.1"/>
</dbReference>
<name>A0A2P7U2I7_9NEIS</name>
<dbReference type="InterPro" id="IPR009989">
    <property type="entry name" value="TrbM"/>
</dbReference>
<dbReference type="EMBL" id="PXYY01000006">
    <property type="protein sequence ID" value="PSJ81188.1"/>
    <property type="molecule type" value="Genomic_DNA"/>
</dbReference>
<protein>
    <submittedName>
        <fullName evidence="2">Conjugal transfer protein TrbM</fullName>
    </submittedName>
</protein>
<comment type="caution">
    <text evidence="2">The sequence shown here is derived from an EMBL/GenBank/DDBJ whole genome shotgun (WGS) entry which is preliminary data.</text>
</comment>
<evidence type="ECO:0000256" key="1">
    <source>
        <dbReference type="SAM" id="SignalP"/>
    </source>
</evidence>
<reference evidence="2 3" key="1">
    <citation type="submission" date="2018-03" db="EMBL/GenBank/DDBJ databases">
        <title>Neisseria weixii sp. nov., isolated from the intestinal contents of Tibetan Plateau pika (Ochotona curzoniae) in Yushu, Qinghai Province, China.</title>
        <authorList>
            <person name="Gui Z."/>
        </authorList>
    </citation>
    <scope>NUCLEOTIDE SEQUENCE [LARGE SCALE GENOMIC DNA]</scope>
    <source>
        <strain evidence="2 3">ATCC 51483</strain>
    </source>
</reference>
<accession>A0A2P7U2I7</accession>
<evidence type="ECO:0000313" key="3">
    <source>
        <dbReference type="Proteomes" id="UP000241868"/>
    </source>
</evidence>
<feature type="chain" id="PRO_5015116753" evidence="1">
    <location>
        <begin position="22"/>
        <end position="186"/>
    </location>
</feature>
<gene>
    <name evidence="2" type="ORF">C7N83_01835</name>
</gene>
<sequence length="186" mass="20760">MKRILTAVLTATVFFPLAAVAQNSLKEELLQGDEKLACEAILCLSSGTRPNECHPSLHRYFSIRHKKMHRTIEARRDFLNMCPSSSEKDMSGLTDALANGAGRCDAAELNRVMRRIVTVRECGNLKNNTFSSRRSGESFCQNVKKAIVLNAKPAYCTAYHQHGWTTAGENVRYIGDPKDGGRWVNQ</sequence>
<organism evidence="2 3">
    <name type="scientific">Neisseria iguanae</name>
    <dbReference type="NCBI Taxonomy" id="90242"/>
    <lineage>
        <taxon>Bacteria</taxon>
        <taxon>Pseudomonadati</taxon>
        <taxon>Pseudomonadota</taxon>
        <taxon>Betaproteobacteria</taxon>
        <taxon>Neisseriales</taxon>
        <taxon>Neisseriaceae</taxon>
        <taxon>Neisseria</taxon>
    </lineage>
</organism>